<evidence type="ECO:0000313" key="7">
    <source>
        <dbReference type="EMBL" id="RPF29098.1"/>
    </source>
</evidence>
<proteinExistence type="predicted"/>
<feature type="transmembrane region" description="Helical" evidence="5">
    <location>
        <begin position="12"/>
        <end position="32"/>
    </location>
</feature>
<keyword evidence="4 5" id="KW-0472">Membrane</keyword>
<dbReference type="AlphaFoldDB" id="A0A3N4ZUJ8"/>
<comment type="caution">
    <text evidence="7">The sequence shown here is derived from an EMBL/GenBank/DDBJ whole genome shotgun (WGS) entry which is preliminary data.</text>
</comment>
<keyword evidence="3 5" id="KW-1133">Transmembrane helix</keyword>
<protein>
    <submittedName>
        <fullName evidence="7">Uncharacterized membrane protein YkvA (DUF1232 family)</fullName>
    </submittedName>
</protein>
<evidence type="ECO:0000313" key="8">
    <source>
        <dbReference type="Proteomes" id="UP000280726"/>
    </source>
</evidence>
<evidence type="ECO:0000256" key="5">
    <source>
        <dbReference type="SAM" id="Phobius"/>
    </source>
</evidence>
<evidence type="ECO:0000256" key="2">
    <source>
        <dbReference type="ARBA" id="ARBA00022692"/>
    </source>
</evidence>
<evidence type="ECO:0000259" key="6">
    <source>
        <dbReference type="Pfam" id="PF06803"/>
    </source>
</evidence>
<dbReference type="EMBL" id="RKRA01000001">
    <property type="protein sequence ID" value="RPF29098.1"/>
    <property type="molecule type" value="Genomic_DNA"/>
</dbReference>
<dbReference type="Proteomes" id="UP000280726">
    <property type="component" value="Unassembled WGS sequence"/>
</dbReference>
<dbReference type="GO" id="GO:0012505">
    <property type="term" value="C:endomembrane system"/>
    <property type="evidence" value="ECO:0007669"/>
    <property type="project" value="UniProtKB-SubCell"/>
</dbReference>
<sequence length="137" mass="15257">MPEWLSSAWPVLAGLAGALLVLWLVLLVSLWLTKPDEIRLREAVRLLPDVLRLLRRLVGDTSLPRGVHLRLVLLLAYLALPFDLVPDFIPVLGYADDVIVVALVLRSVVRAAGPEALERHWPGTPEGLVTIRRLVRV</sequence>
<reference evidence="7 8" key="1">
    <citation type="submission" date="2018-11" db="EMBL/GenBank/DDBJ databases">
        <title>Sequencing the genomes of 1000 actinobacteria strains.</title>
        <authorList>
            <person name="Klenk H.-P."/>
        </authorList>
    </citation>
    <scope>NUCLEOTIDE SEQUENCE [LARGE SCALE GENOMIC DNA]</scope>
    <source>
        <strain evidence="7 8">DSM 14418</strain>
    </source>
</reference>
<name>A0A3N4ZUJ8_9MICO</name>
<feature type="domain" description="DUF1232" evidence="6">
    <location>
        <begin position="71"/>
        <end position="103"/>
    </location>
</feature>
<evidence type="ECO:0000256" key="4">
    <source>
        <dbReference type="ARBA" id="ARBA00023136"/>
    </source>
</evidence>
<dbReference type="Pfam" id="PF06803">
    <property type="entry name" value="DUF1232"/>
    <property type="match status" value="1"/>
</dbReference>
<organism evidence="7 8">
    <name type="scientific">Georgenia muralis</name>
    <dbReference type="NCBI Taxonomy" id="154117"/>
    <lineage>
        <taxon>Bacteria</taxon>
        <taxon>Bacillati</taxon>
        <taxon>Actinomycetota</taxon>
        <taxon>Actinomycetes</taxon>
        <taxon>Micrococcales</taxon>
        <taxon>Bogoriellaceae</taxon>
        <taxon>Georgenia</taxon>
    </lineage>
</organism>
<comment type="subcellular location">
    <subcellularLocation>
        <location evidence="1">Endomembrane system</location>
        <topology evidence="1">Multi-pass membrane protein</topology>
    </subcellularLocation>
</comment>
<dbReference type="RefSeq" id="WP_123919800.1">
    <property type="nucleotide sequence ID" value="NZ_RKRA01000001.1"/>
</dbReference>
<evidence type="ECO:0000256" key="3">
    <source>
        <dbReference type="ARBA" id="ARBA00022989"/>
    </source>
</evidence>
<accession>A0A3N4ZUJ8</accession>
<gene>
    <name evidence="7" type="ORF">EDD32_3657</name>
</gene>
<keyword evidence="2 5" id="KW-0812">Transmembrane</keyword>
<keyword evidence="8" id="KW-1185">Reference proteome</keyword>
<evidence type="ECO:0000256" key="1">
    <source>
        <dbReference type="ARBA" id="ARBA00004127"/>
    </source>
</evidence>
<dbReference type="InterPro" id="IPR010652">
    <property type="entry name" value="DUF1232"/>
</dbReference>